<dbReference type="EMBL" id="LAZR01007803">
    <property type="protein sequence ID" value="KKM82820.1"/>
    <property type="molecule type" value="Genomic_DNA"/>
</dbReference>
<accession>A0A0F9N1Y5</accession>
<evidence type="ECO:0000313" key="1">
    <source>
        <dbReference type="EMBL" id="KKM82820.1"/>
    </source>
</evidence>
<name>A0A0F9N1Y5_9ZZZZ</name>
<gene>
    <name evidence="1" type="ORF">LCGC14_1315720</name>
</gene>
<reference evidence="1" key="1">
    <citation type="journal article" date="2015" name="Nature">
        <title>Complex archaea that bridge the gap between prokaryotes and eukaryotes.</title>
        <authorList>
            <person name="Spang A."/>
            <person name="Saw J.H."/>
            <person name="Jorgensen S.L."/>
            <person name="Zaremba-Niedzwiedzka K."/>
            <person name="Martijn J."/>
            <person name="Lind A.E."/>
            <person name="van Eijk R."/>
            <person name="Schleper C."/>
            <person name="Guy L."/>
            <person name="Ettema T.J."/>
        </authorList>
    </citation>
    <scope>NUCLEOTIDE SEQUENCE</scope>
</reference>
<dbReference type="AlphaFoldDB" id="A0A0F9N1Y5"/>
<organism evidence="1">
    <name type="scientific">marine sediment metagenome</name>
    <dbReference type="NCBI Taxonomy" id="412755"/>
    <lineage>
        <taxon>unclassified sequences</taxon>
        <taxon>metagenomes</taxon>
        <taxon>ecological metagenomes</taxon>
    </lineage>
</organism>
<proteinExistence type="predicted"/>
<sequence>MVTKNTVRCNGCGWEGIEEGLKLINEGYYEKIKENTYFKGCKNCRTDEYLMDI</sequence>
<comment type="caution">
    <text evidence="1">The sequence shown here is derived from an EMBL/GenBank/DDBJ whole genome shotgun (WGS) entry which is preliminary data.</text>
</comment>
<protein>
    <submittedName>
        <fullName evidence="1">Uncharacterized protein</fullName>
    </submittedName>
</protein>